<dbReference type="EMBL" id="QZAA01000235">
    <property type="protein sequence ID" value="RQD73801.1"/>
    <property type="molecule type" value="Genomic_DNA"/>
</dbReference>
<accession>A0A424YAS4</accession>
<evidence type="ECO:0000313" key="11">
    <source>
        <dbReference type="Proteomes" id="UP000285138"/>
    </source>
</evidence>
<dbReference type="NCBIfam" id="TIGR02209">
    <property type="entry name" value="ftsL_broad"/>
    <property type="match status" value="1"/>
</dbReference>
<keyword evidence="2 7" id="KW-0132">Cell division</keyword>
<sequence>MFLVLANQNIASKRNYKGFSNYNNPKKGIKIKKDKIAKMLCCLVLMFQVAVAIGVVSHYNQITEMNREIVQYERKLVELKQEQEHLQLEIASLSTLKRIENIAVNELGMYHPWEEREPGLVATTH</sequence>
<evidence type="ECO:0000256" key="8">
    <source>
        <dbReference type="NCBIfam" id="TIGR02209"/>
    </source>
</evidence>
<evidence type="ECO:0000256" key="4">
    <source>
        <dbReference type="ARBA" id="ARBA00022989"/>
    </source>
</evidence>
<keyword evidence="6 7" id="KW-0131">Cell cycle</keyword>
<dbReference type="GO" id="GO:0043093">
    <property type="term" value="P:FtsZ-dependent cytokinesis"/>
    <property type="evidence" value="ECO:0007669"/>
    <property type="project" value="UniProtKB-UniRule"/>
</dbReference>
<comment type="similarity">
    <text evidence="7">Belongs to the FtsL family.</text>
</comment>
<proteinExistence type="inferred from homology"/>
<evidence type="ECO:0000256" key="2">
    <source>
        <dbReference type="ARBA" id="ARBA00022618"/>
    </source>
</evidence>
<protein>
    <recommendedName>
        <fullName evidence="7 8">Cell division protein FtsL</fullName>
    </recommendedName>
</protein>
<evidence type="ECO:0000256" key="6">
    <source>
        <dbReference type="ARBA" id="ARBA00023306"/>
    </source>
</evidence>
<comment type="subcellular location">
    <subcellularLocation>
        <location evidence="7">Cell membrane</location>
        <topology evidence="7">Single-pass type II membrane protein</topology>
    </subcellularLocation>
    <text evidence="7">Localizes to the division septum where it forms a ring structure.</text>
</comment>
<name>A0A424YAS4_9FIRM</name>
<comment type="function">
    <text evidence="7">Essential cell division protein.</text>
</comment>
<comment type="caution">
    <text evidence="10">The sequence shown here is derived from an EMBL/GenBank/DDBJ whole genome shotgun (WGS) entry which is preliminary data.</text>
</comment>
<keyword evidence="1 7" id="KW-1003">Cell membrane</keyword>
<dbReference type="GO" id="GO:0005886">
    <property type="term" value="C:plasma membrane"/>
    <property type="evidence" value="ECO:0007669"/>
    <property type="project" value="UniProtKB-SubCell"/>
</dbReference>
<evidence type="ECO:0000256" key="1">
    <source>
        <dbReference type="ARBA" id="ARBA00022475"/>
    </source>
</evidence>
<gene>
    <name evidence="7 10" type="primary">ftsL</name>
    <name evidence="10" type="ORF">D5R97_08840</name>
</gene>
<dbReference type="InterPro" id="IPR007060">
    <property type="entry name" value="FtsL/DivIC"/>
</dbReference>
<keyword evidence="3 7" id="KW-0812">Transmembrane</keyword>
<evidence type="ECO:0000313" key="10">
    <source>
        <dbReference type="EMBL" id="RQD73801.1"/>
    </source>
</evidence>
<feature type="transmembrane region" description="Helical" evidence="7">
    <location>
        <begin position="36"/>
        <end position="59"/>
    </location>
</feature>
<keyword evidence="9" id="KW-0175">Coiled coil</keyword>
<evidence type="ECO:0000256" key="9">
    <source>
        <dbReference type="SAM" id="Coils"/>
    </source>
</evidence>
<dbReference type="Pfam" id="PF04977">
    <property type="entry name" value="DivIC"/>
    <property type="match status" value="1"/>
</dbReference>
<dbReference type="InterPro" id="IPR011922">
    <property type="entry name" value="Cell_div_FtsL"/>
</dbReference>
<keyword evidence="4 7" id="KW-1133">Transmembrane helix</keyword>
<dbReference type="Proteomes" id="UP000285138">
    <property type="component" value="Unassembled WGS sequence"/>
</dbReference>
<organism evidence="10 11">
    <name type="scientific">Candidatus Syntrophonatronum acetioxidans</name>
    <dbReference type="NCBI Taxonomy" id="1795816"/>
    <lineage>
        <taxon>Bacteria</taxon>
        <taxon>Bacillati</taxon>
        <taxon>Bacillota</taxon>
        <taxon>Clostridia</taxon>
        <taxon>Eubacteriales</taxon>
        <taxon>Syntrophomonadaceae</taxon>
        <taxon>Candidatus Syntrophonatronum</taxon>
    </lineage>
</organism>
<evidence type="ECO:0000256" key="7">
    <source>
        <dbReference type="HAMAP-Rule" id="MF_00910"/>
    </source>
</evidence>
<evidence type="ECO:0000256" key="5">
    <source>
        <dbReference type="ARBA" id="ARBA00023136"/>
    </source>
</evidence>
<dbReference type="GO" id="GO:0032153">
    <property type="term" value="C:cell division site"/>
    <property type="evidence" value="ECO:0007669"/>
    <property type="project" value="UniProtKB-UniRule"/>
</dbReference>
<feature type="coiled-coil region" evidence="9">
    <location>
        <begin position="55"/>
        <end position="96"/>
    </location>
</feature>
<keyword evidence="5 7" id="KW-0472">Membrane</keyword>
<dbReference type="HAMAP" id="MF_00910">
    <property type="entry name" value="FtsL"/>
    <property type="match status" value="1"/>
</dbReference>
<evidence type="ECO:0000256" key="3">
    <source>
        <dbReference type="ARBA" id="ARBA00022692"/>
    </source>
</evidence>
<dbReference type="AlphaFoldDB" id="A0A424YAS4"/>
<reference evidence="10 11" key="1">
    <citation type="submission" date="2018-08" db="EMBL/GenBank/DDBJ databases">
        <title>The metabolism and importance of syntrophic acetate oxidation coupled to methane or sulfide production in haloalkaline environments.</title>
        <authorList>
            <person name="Timmers P.H.A."/>
            <person name="Vavourakis C.D."/>
            <person name="Sorokin D.Y."/>
            <person name="Sinninghe Damste J.S."/>
            <person name="Muyzer G."/>
            <person name="Stams A.J.M."/>
            <person name="Plugge C.M."/>
        </authorList>
    </citation>
    <scope>NUCLEOTIDE SEQUENCE [LARGE SCALE GENOMIC DNA]</scope>
    <source>
        <strain evidence="10">MSAO_Bac1</strain>
    </source>
</reference>